<protein>
    <submittedName>
        <fullName evidence="2">Pollen Ole e 1 allergen and extensin family protein</fullName>
    </submittedName>
</protein>
<dbReference type="AlphaFoldDB" id="A0A7J0GQM5"/>
<organism evidence="2 3">
    <name type="scientific">Actinidia rufa</name>
    <dbReference type="NCBI Taxonomy" id="165716"/>
    <lineage>
        <taxon>Eukaryota</taxon>
        <taxon>Viridiplantae</taxon>
        <taxon>Streptophyta</taxon>
        <taxon>Embryophyta</taxon>
        <taxon>Tracheophyta</taxon>
        <taxon>Spermatophyta</taxon>
        <taxon>Magnoliopsida</taxon>
        <taxon>eudicotyledons</taxon>
        <taxon>Gunneridae</taxon>
        <taxon>Pentapetalae</taxon>
        <taxon>asterids</taxon>
        <taxon>Ericales</taxon>
        <taxon>Actinidiaceae</taxon>
        <taxon>Actinidia</taxon>
    </lineage>
</organism>
<name>A0A7J0GQM5_9ERIC</name>
<dbReference type="Pfam" id="PF01190">
    <property type="entry name" value="Pollen_Ole_e_1"/>
    <property type="match status" value="1"/>
</dbReference>
<feature type="chain" id="PRO_5029443574" evidence="1">
    <location>
        <begin position="20"/>
        <end position="204"/>
    </location>
</feature>
<sequence>MAKFRYLCLLCFAIFSSQPNNIISTSVIASMAIAHQVITALVFALVLARVELSTCHVLKGSVTCLDCNHLYNLSDIKVLVKCSRVKKLATATTEEDGTFAIKLPSDTPTAPSSLNCLAKILGGPRQLYTSRTKMVSIVVNVPNSNAYTVSTPLKFYTSCPKDAKCRAQNAEIGSSKTIDLPLPREWGLAPTSYYVPFIPIIGIP</sequence>
<keyword evidence="3" id="KW-1185">Reference proteome</keyword>
<gene>
    <name evidence="2" type="ORF">Acr_23g0014910</name>
</gene>
<keyword evidence="1" id="KW-0732">Signal</keyword>
<dbReference type="OrthoDB" id="1104395at2759"/>
<comment type="caution">
    <text evidence="2">The sequence shown here is derived from an EMBL/GenBank/DDBJ whole genome shotgun (WGS) entry which is preliminary data.</text>
</comment>
<proteinExistence type="predicted"/>
<feature type="signal peptide" evidence="1">
    <location>
        <begin position="1"/>
        <end position="19"/>
    </location>
</feature>
<evidence type="ECO:0000313" key="3">
    <source>
        <dbReference type="Proteomes" id="UP000585474"/>
    </source>
</evidence>
<evidence type="ECO:0000313" key="2">
    <source>
        <dbReference type="EMBL" id="GFZ13106.1"/>
    </source>
</evidence>
<dbReference type="EMBL" id="BJWL01000023">
    <property type="protein sequence ID" value="GFZ13106.1"/>
    <property type="molecule type" value="Genomic_DNA"/>
</dbReference>
<evidence type="ECO:0000256" key="1">
    <source>
        <dbReference type="SAM" id="SignalP"/>
    </source>
</evidence>
<reference evidence="2 3" key="1">
    <citation type="submission" date="2019-07" db="EMBL/GenBank/DDBJ databases">
        <title>De Novo Assembly of kiwifruit Actinidia rufa.</title>
        <authorList>
            <person name="Sugita-Konishi S."/>
            <person name="Sato K."/>
            <person name="Mori E."/>
            <person name="Abe Y."/>
            <person name="Kisaki G."/>
            <person name="Hamano K."/>
            <person name="Suezawa K."/>
            <person name="Otani M."/>
            <person name="Fukuda T."/>
            <person name="Manabe T."/>
            <person name="Gomi K."/>
            <person name="Tabuchi M."/>
            <person name="Akimitsu K."/>
            <person name="Kataoka I."/>
        </authorList>
    </citation>
    <scope>NUCLEOTIDE SEQUENCE [LARGE SCALE GENOMIC DNA]</scope>
    <source>
        <strain evidence="3">cv. Fuchu</strain>
    </source>
</reference>
<accession>A0A7J0GQM5</accession>
<dbReference type="Proteomes" id="UP000585474">
    <property type="component" value="Unassembled WGS sequence"/>
</dbReference>